<evidence type="ECO:0000313" key="8">
    <source>
        <dbReference type="Proteomes" id="UP000294641"/>
    </source>
</evidence>
<feature type="transmembrane region" description="Helical" evidence="3">
    <location>
        <begin position="210"/>
        <end position="228"/>
    </location>
</feature>
<dbReference type="InterPro" id="IPR002656">
    <property type="entry name" value="Acyl_transf_3_dom"/>
</dbReference>
<gene>
    <name evidence="6" type="ORF">DFR61_11628</name>
    <name evidence="5" type="ORF">NCTC10597_00225</name>
</gene>
<protein>
    <submittedName>
        <fullName evidence="5">Fucose 4-O-acetylase and related acetyltransferases</fullName>
    </submittedName>
    <submittedName>
        <fullName evidence="6">Fucose 4-O-acetylase-like acetyltransferase</fullName>
    </submittedName>
</protein>
<feature type="domain" description="Acyltransferase 3" evidence="4">
    <location>
        <begin position="7"/>
        <end position="325"/>
    </location>
</feature>
<evidence type="ECO:0000256" key="3">
    <source>
        <dbReference type="SAM" id="Phobius"/>
    </source>
</evidence>
<evidence type="ECO:0000313" key="5">
    <source>
        <dbReference type="EMBL" id="STX08561.1"/>
    </source>
</evidence>
<evidence type="ECO:0000313" key="7">
    <source>
        <dbReference type="Proteomes" id="UP000254330"/>
    </source>
</evidence>
<feature type="transmembrane region" description="Helical" evidence="3">
    <location>
        <begin position="182"/>
        <end position="203"/>
    </location>
</feature>
<comment type="similarity">
    <text evidence="2">Belongs to the acyltransferase 3 family.</text>
</comment>
<keyword evidence="5" id="KW-0808">Transferase</keyword>
<reference evidence="5 7" key="1">
    <citation type="submission" date="2018-06" db="EMBL/GenBank/DDBJ databases">
        <authorList>
            <consortium name="Pathogen Informatics"/>
            <person name="Doyle S."/>
        </authorList>
    </citation>
    <scope>NUCLEOTIDE SEQUENCE [LARGE SCALE GENOMIC DNA]</scope>
    <source>
        <strain evidence="5 7">NCTC10597</strain>
    </source>
</reference>
<dbReference type="PANTHER" id="PTHR37312">
    <property type="entry name" value="MEMBRANE-BOUND ACYLTRANSFERASE YKRP-RELATED"/>
    <property type="match status" value="1"/>
</dbReference>
<keyword evidence="3" id="KW-0812">Transmembrane</keyword>
<accession>A0A8B4Q6J5</accession>
<keyword evidence="3" id="KW-0472">Membrane</keyword>
<evidence type="ECO:0000259" key="4">
    <source>
        <dbReference type="Pfam" id="PF01757"/>
    </source>
</evidence>
<dbReference type="OrthoDB" id="6623990at2"/>
<evidence type="ECO:0000313" key="6">
    <source>
        <dbReference type="EMBL" id="TDR38471.1"/>
    </source>
</evidence>
<dbReference type="InterPro" id="IPR052734">
    <property type="entry name" value="Nod_factor_acetyltransferase"/>
</dbReference>
<feature type="transmembrane region" description="Helical" evidence="3">
    <location>
        <begin position="146"/>
        <end position="162"/>
    </location>
</feature>
<dbReference type="EMBL" id="SNZG01000016">
    <property type="protein sequence ID" value="TDR38471.1"/>
    <property type="molecule type" value="Genomic_DNA"/>
</dbReference>
<sequence length="346" mass="40610">MAKKRLTWVDAAKGLLMIFVVIGHYPVKLDQPWITFIYWFHMPAFFILSGLFFKPVPQNERILPYVKKRFMQLMIPYFFFLIVITALRYILAIASHNFTLNYLRQDLYDLLLGGRFAGGSYGVIWFITTLFAAYILFLLITRYFKPIVQIIILAIFYAIAQWEGQYVENLPGTIKEASLTIIIPWNLDVALLAVVYLGIGYYLRKFIKDIHWSLWIASTLFITYHMYLTWHDRFDYHLSLKFIRYGEPIYDLLIPFTFVISILGIIQWITKKIRLKIFEFIEKHSIVIMYMHISVDKFANDFIAYGLLGYTILGLAIPIIISVLMQRFVPVAPFLLGQPHVKKVSP</sequence>
<dbReference type="PANTHER" id="PTHR37312:SF1">
    <property type="entry name" value="MEMBRANE-BOUND ACYLTRANSFERASE YKRP-RELATED"/>
    <property type="match status" value="1"/>
</dbReference>
<feature type="transmembrane region" description="Helical" evidence="3">
    <location>
        <begin position="33"/>
        <end position="53"/>
    </location>
</feature>
<reference evidence="6 8" key="2">
    <citation type="submission" date="2019-03" db="EMBL/GenBank/DDBJ databases">
        <title>Genomic Encyclopedia of Type Strains, Phase IV (KMG-IV): sequencing the most valuable type-strain genomes for metagenomic binning, comparative biology and taxonomic classification.</title>
        <authorList>
            <person name="Goeker M."/>
        </authorList>
    </citation>
    <scope>NUCLEOTIDE SEQUENCE [LARGE SCALE GENOMIC DNA]</scope>
    <source>
        <strain evidence="6 8">DSM 20580</strain>
    </source>
</reference>
<organism evidence="5 7">
    <name type="scientific">Kurthia zopfii</name>
    <dbReference type="NCBI Taxonomy" id="1650"/>
    <lineage>
        <taxon>Bacteria</taxon>
        <taxon>Bacillati</taxon>
        <taxon>Bacillota</taxon>
        <taxon>Bacilli</taxon>
        <taxon>Bacillales</taxon>
        <taxon>Caryophanaceae</taxon>
        <taxon>Kurthia</taxon>
    </lineage>
</organism>
<feature type="transmembrane region" description="Helical" evidence="3">
    <location>
        <begin position="116"/>
        <end position="139"/>
    </location>
</feature>
<feature type="transmembrane region" description="Helical" evidence="3">
    <location>
        <begin position="74"/>
        <end position="96"/>
    </location>
</feature>
<name>A0A8B4Q6J5_9BACL</name>
<evidence type="ECO:0000256" key="2">
    <source>
        <dbReference type="ARBA" id="ARBA00007400"/>
    </source>
</evidence>
<dbReference type="AlphaFoldDB" id="A0A8B4Q6J5"/>
<feature type="transmembrane region" description="Helical" evidence="3">
    <location>
        <begin position="248"/>
        <end position="269"/>
    </location>
</feature>
<keyword evidence="3" id="KW-1133">Transmembrane helix</keyword>
<dbReference type="Pfam" id="PF01757">
    <property type="entry name" value="Acyl_transf_3"/>
    <property type="match status" value="1"/>
</dbReference>
<dbReference type="GO" id="GO:0016747">
    <property type="term" value="F:acyltransferase activity, transferring groups other than amino-acyl groups"/>
    <property type="evidence" value="ECO:0007669"/>
    <property type="project" value="InterPro"/>
</dbReference>
<proteinExistence type="inferred from homology"/>
<feature type="transmembrane region" description="Helical" evidence="3">
    <location>
        <begin position="302"/>
        <end position="325"/>
    </location>
</feature>
<dbReference type="Proteomes" id="UP000294641">
    <property type="component" value="Unassembled WGS sequence"/>
</dbReference>
<comment type="subcellular location">
    <subcellularLocation>
        <location evidence="1">Membrane</location>
    </subcellularLocation>
</comment>
<feature type="transmembrane region" description="Helical" evidence="3">
    <location>
        <begin position="7"/>
        <end position="27"/>
    </location>
</feature>
<comment type="caution">
    <text evidence="5">The sequence shown here is derived from an EMBL/GenBank/DDBJ whole genome shotgun (WGS) entry which is preliminary data.</text>
</comment>
<dbReference type="EMBL" id="UGNP01000001">
    <property type="protein sequence ID" value="STX08561.1"/>
    <property type="molecule type" value="Genomic_DNA"/>
</dbReference>
<dbReference type="Proteomes" id="UP000254330">
    <property type="component" value="Unassembled WGS sequence"/>
</dbReference>
<evidence type="ECO:0000256" key="1">
    <source>
        <dbReference type="ARBA" id="ARBA00004370"/>
    </source>
</evidence>
<keyword evidence="8" id="KW-1185">Reference proteome</keyword>
<dbReference type="RefSeq" id="WP_109349613.1">
    <property type="nucleotide sequence ID" value="NZ_BJUE01000009.1"/>
</dbReference>